<dbReference type="Proteomes" id="UP000187406">
    <property type="component" value="Unassembled WGS sequence"/>
</dbReference>
<reference evidence="2" key="1">
    <citation type="submission" date="2016-04" db="EMBL/GenBank/DDBJ databases">
        <title>Cephalotus genome sequencing.</title>
        <authorList>
            <person name="Fukushima K."/>
            <person name="Hasebe M."/>
            <person name="Fang X."/>
        </authorList>
    </citation>
    <scope>NUCLEOTIDE SEQUENCE [LARGE SCALE GENOMIC DNA]</scope>
    <source>
        <strain evidence="2">cv. St1</strain>
    </source>
</reference>
<protein>
    <submittedName>
        <fullName evidence="1">Uncharacterized protein</fullName>
    </submittedName>
</protein>
<evidence type="ECO:0000313" key="1">
    <source>
        <dbReference type="EMBL" id="GAV71204.1"/>
    </source>
</evidence>
<organism evidence="1 2">
    <name type="scientific">Cephalotus follicularis</name>
    <name type="common">Albany pitcher plant</name>
    <dbReference type="NCBI Taxonomy" id="3775"/>
    <lineage>
        <taxon>Eukaryota</taxon>
        <taxon>Viridiplantae</taxon>
        <taxon>Streptophyta</taxon>
        <taxon>Embryophyta</taxon>
        <taxon>Tracheophyta</taxon>
        <taxon>Spermatophyta</taxon>
        <taxon>Magnoliopsida</taxon>
        <taxon>eudicotyledons</taxon>
        <taxon>Gunneridae</taxon>
        <taxon>Pentapetalae</taxon>
        <taxon>rosids</taxon>
        <taxon>fabids</taxon>
        <taxon>Oxalidales</taxon>
        <taxon>Cephalotaceae</taxon>
        <taxon>Cephalotus</taxon>
    </lineage>
</organism>
<dbReference type="EMBL" id="BDDD01000889">
    <property type="protein sequence ID" value="GAV71204.1"/>
    <property type="molecule type" value="Genomic_DNA"/>
</dbReference>
<accession>A0A1Q3BTB4</accession>
<sequence length="101" mass="11160">GDLDYTILCDSNSNTLLFNTLNNTYPITTITAACSSSLCCTFRGGKSSTSYMIRVRGNKGGVKTSFHVQYTKLVLILSCTLSRKLFSFVYQFANFVNSNTL</sequence>
<comment type="caution">
    <text evidence="1">The sequence shown here is derived from an EMBL/GenBank/DDBJ whole genome shotgun (WGS) entry which is preliminary data.</text>
</comment>
<evidence type="ECO:0000313" key="2">
    <source>
        <dbReference type="Proteomes" id="UP000187406"/>
    </source>
</evidence>
<gene>
    <name evidence="1" type="ORF">CFOL_v3_14698</name>
</gene>
<name>A0A1Q3BTB4_CEPFO</name>
<keyword evidence="2" id="KW-1185">Reference proteome</keyword>
<dbReference type="InParanoid" id="A0A1Q3BTB4"/>
<dbReference type="AlphaFoldDB" id="A0A1Q3BTB4"/>
<feature type="non-terminal residue" evidence="1">
    <location>
        <position position="1"/>
    </location>
</feature>
<proteinExistence type="predicted"/>